<keyword evidence="2" id="KW-1185">Reference proteome</keyword>
<keyword evidence="1" id="KW-0175">Coiled coil</keyword>
<dbReference type="AlphaFoldDB" id="A0AAJ7X5V1"/>
<organism evidence="2 3">
    <name type="scientific">Petromyzon marinus</name>
    <name type="common">Sea lamprey</name>
    <dbReference type="NCBI Taxonomy" id="7757"/>
    <lineage>
        <taxon>Eukaryota</taxon>
        <taxon>Metazoa</taxon>
        <taxon>Chordata</taxon>
        <taxon>Craniata</taxon>
        <taxon>Vertebrata</taxon>
        <taxon>Cyclostomata</taxon>
        <taxon>Hyperoartia</taxon>
        <taxon>Petromyzontiformes</taxon>
        <taxon>Petromyzontidae</taxon>
        <taxon>Petromyzon</taxon>
    </lineage>
</organism>
<protein>
    <submittedName>
        <fullName evidence="3">Uncharacterized protein LOC116948526</fullName>
    </submittedName>
</protein>
<evidence type="ECO:0000256" key="1">
    <source>
        <dbReference type="SAM" id="Coils"/>
    </source>
</evidence>
<dbReference type="KEGG" id="pmrn:116948526"/>
<gene>
    <name evidence="3" type="primary">LOC116948526</name>
</gene>
<dbReference type="RefSeq" id="XP_032821168.1">
    <property type="nucleotide sequence ID" value="XM_032965277.1"/>
</dbReference>
<dbReference type="Proteomes" id="UP001318040">
    <property type="component" value="Chromosome 33"/>
</dbReference>
<dbReference type="GeneID" id="116948526"/>
<proteinExistence type="predicted"/>
<sequence>MENGNNSKQSLKDYEFEASQLGYLLDNLSNMTQSAVMESEQRFPEPCWDFRKPESQIHRQAEQANLAKQKAESTTRPWPTQLSSAWDALSASALHTFPRSRPLLCESSVGRPRAASCGCSLNRRAPPPTRPGPVPHGTLRRALQAEERCNDFEAENATLHAENSRLQLELATAHIQLSALQAHLESLCDHTREFLLAQMETLHVPRDTLGR</sequence>
<name>A0AAJ7X5V1_PETMA</name>
<reference evidence="3" key="1">
    <citation type="submission" date="2025-08" db="UniProtKB">
        <authorList>
            <consortium name="RefSeq"/>
        </authorList>
    </citation>
    <scope>IDENTIFICATION</scope>
    <source>
        <tissue evidence="3">Sperm</tissue>
    </source>
</reference>
<feature type="coiled-coil region" evidence="1">
    <location>
        <begin position="142"/>
        <end position="169"/>
    </location>
</feature>
<evidence type="ECO:0000313" key="3">
    <source>
        <dbReference type="RefSeq" id="XP_032821168.1"/>
    </source>
</evidence>
<accession>A0AAJ7X5V1</accession>
<evidence type="ECO:0000313" key="2">
    <source>
        <dbReference type="Proteomes" id="UP001318040"/>
    </source>
</evidence>